<dbReference type="STRING" id="1935.B1H20_32790"/>
<accession>A0A1V0UK84</accession>
<sequence length="446" mass="48816">MPTPAGNVPDHLAPTVRRVVYLPVNRPFEAAFHSVAAEVASLEKSQRDNVTLLVIDDCAPPVSRANRQVTERVARESGLRVHTLDQQGWRRLATTLIAASGLTGADRATAQTALVKPTGSYGAGPNKAALVAALEGAVSLHRRDSDQITTVDPDTGASPLRLEADLLSRARPEGGAAAYCAGSFLTGRPTRDRRDLERDSTEYAARIDALSQLPFAPARRPPLPPVRERAALLGGQHAERDLTGVVEMGIAAMRSVYEWIPEMPAVGILGSDYFQKGLLYQLDLPVFHHSLPARHTYESWRTEQRDDSHLAWYVRAEVRYAVLRRHWNSFNHLLVAERARVLSDGHFDSRAYGELFVEALHEGARGAESIPDDFVAVYRDAANAATGEVRRRLLVRLAGLEEETGAVNAYVAGAIHEFAALSRLWPGLISAAQRVGRTTALETFTH</sequence>
<dbReference type="EMBL" id="CP020570">
    <property type="protein sequence ID" value="ARF65669.1"/>
    <property type="molecule type" value="Genomic_DNA"/>
</dbReference>
<evidence type="ECO:0000313" key="1">
    <source>
        <dbReference type="EMBL" id="ARF65669.1"/>
    </source>
</evidence>
<protein>
    <submittedName>
        <fullName evidence="1">Uncharacterized protein</fullName>
    </submittedName>
</protein>
<dbReference type="Proteomes" id="UP000192445">
    <property type="component" value="Chromosome"/>
</dbReference>
<dbReference type="InterPro" id="IPR046238">
    <property type="entry name" value="DUF6271"/>
</dbReference>
<gene>
    <name evidence="1" type="ORF">B1H20_32790</name>
</gene>
<reference evidence="1 2" key="1">
    <citation type="submission" date="2017-03" db="EMBL/GenBank/DDBJ databases">
        <title>Complete Genome Sequence of a natural compounds producer, Streptomyces violaceus S21.</title>
        <authorList>
            <person name="Zhong C."/>
            <person name="Zhao Z."/>
            <person name="Fu J."/>
            <person name="Zong G."/>
            <person name="Qin R."/>
            <person name="Cao G."/>
        </authorList>
    </citation>
    <scope>NUCLEOTIDE SEQUENCE [LARGE SCALE GENOMIC DNA]</scope>
    <source>
        <strain evidence="1 2">S21</strain>
    </source>
</reference>
<name>A0A1V0UK84_STRVN</name>
<organism evidence="1 2">
    <name type="scientific">Streptomyces violaceoruber</name>
    <dbReference type="NCBI Taxonomy" id="1935"/>
    <lineage>
        <taxon>Bacteria</taxon>
        <taxon>Bacillati</taxon>
        <taxon>Actinomycetota</taxon>
        <taxon>Actinomycetes</taxon>
        <taxon>Kitasatosporales</taxon>
        <taxon>Streptomycetaceae</taxon>
        <taxon>Streptomyces</taxon>
        <taxon>Streptomyces violaceoruber group</taxon>
    </lineage>
</organism>
<dbReference type="AlphaFoldDB" id="A0A1V0UK84"/>
<dbReference type="OrthoDB" id="4324182at2"/>
<dbReference type="RefSeq" id="WP_083193754.1">
    <property type="nucleotide sequence ID" value="NZ_CP020570.1"/>
</dbReference>
<dbReference type="Pfam" id="PF19787">
    <property type="entry name" value="DUF6271"/>
    <property type="match status" value="2"/>
</dbReference>
<dbReference type="KEGG" id="svu:B1H20_32790"/>
<proteinExistence type="predicted"/>
<evidence type="ECO:0000313" key="2">
    <source>
        <dbReference type="Proteomes" id="UP000192445"/>
    </source>
</evidence>